<evidence type="ECO:0000313" key="10">
    <source>
        <dbReference type="Proteomes" id="UP001369815"/>
    </source>
</evidence>
<feature type="transmembrane region" description="Helical" evidence="7">
    <location>
        <begin position="88"/>
        <end position="109"/>
    </location>
</feature>
<comment type="subcellular location">
    <subcellularLocation>
        <location evidence="1">Membrane</location>
        <topology evidence="1">Multi-pass membrane protein</topology>
    </subcellularLocation>
</comment>
<evidence type="ECO:0000256" key="4">
    <source>
        <dbReference type="ARBA" id="ARBA00023136"/>
    </source>
</evidence>
<keyword evidence="4 7" id="KW-0472">Membrane</keyword>
<evidence type="ECO:0000256" key="1">
    <source>
        <dbReference type="ARBA" id="ARBA00004141"/>
    </source>
</evidence>
<feature type="transmembrane region" description="Helical" evidence="7">
    <location>
        <begin position="55"/>
        <end position="76"/>
    </location>
</feature>
<evidence type="ECO:0000256" key="3">
    <source>
        <dbReference type="ARBA" id="ARBA00022989"/>
    </source>
</evidence>
<feature type="compositionally biased region" description="Polar residues" evidence="6">
    <location>
        <begin position="186"/>
        <end position="200"/>
    </location>
</feature>
<dbReference type="EMBL" id="JBANMG010000006">
    <property type="protein sequence ID" value="KAK6952055.1"/>
    <property type="molecule type" value="Genomic_DNA"/>
</dbReference>
<gene>
    <name evidence="9" type="ORF">Daesc_006584</name>
</gene>
<dbReference type="AlphaFoldDB" id="A0AAX6MHG6"/>
<evidence type="ECO:0000256" key="6">
    <source>
        <dbReference type="SAM" id="MobiDB-lite"/>
    </source>
</evidence>
<keyword evidence="2 7" id="KW-0812">Transmembrane</keyword>
<proteinExistence type="inferred from homology"/>
<feature type="region of interest" description="Disordered" evidence="6">
    <location>
        <begin position="186"/>
        <end position="235"/>
    </location>
</feature>
<organism evidence="9 10">
    <name type="scientific">Daldinia eschscholtzii</name>
    <dbReference type="NCBI Taxonomy" id="292717"/>
    <lineage>
        <taxon>Eukaryota</taxon>
        <taxon>Fungi</taxon>
        <taxon>Dikarya</taxon>
        <taxon>Ascomycota</taxon>
        <taxon>Pezizomycotina</taxon>
        <taxon>Sordariomycetes</taxon>
        <taxon>Xylariomycetidae</taxon>
        <taxon>Xylariales</taxon>
        <taxon>Hypoxylaceae</taxon>
        <taxon>Daldinia</taxon>
    </lineage>
</organism>
<evidence type="ECO:0000256" key="7">
    <source>
        <dbReference type="SAM" id="Phobius"/>
    </source>
</evidence>
<feature type="domain" description="Rhodopsin" evidence="8">
    <location>
        <begin position="15"/>
        <end position="147"/>
    </location>
</feature>
<comment type="caution">
    <text evidence="9">The sequence shown here is derived from an EMBL/GenBank/DDBJ whole genome shotgun (WGS) entry which is preliminary data.</text>
</comment>
<sequence length="256" mass="28616">MNLWQNKLAKWIRWATLTTFIIAILFQFTLCTPIELAWQVKPYPSDKCVFRKENYILYPILSIISDFGIMAIPLPLLWQVKIPVYRKLILGLFFSSGIFIIVATLLRTVYSLRSLLDLLVATQWATREYVVTAFVVSAPAIKPLFSRRLWGLHVSTLRSGTYGSNGSGLRSGKGLRGNSHSVVVESQNRAGHTGEGTSSGKAFELSRGWSKKPGNQKIKLPSEASQEHFAKYSDEETGIHVTETFTVSSEENSGKA</sequence>
<evidence type="ECO:0000313" key="9">
    <source>
        <dbReference type="EMBL" id="KAK6952055.1"/>
    </source>
</evidence>
<evidence type="ECO:0000259" key="8">
    <source>
        <dbReference type="Pfam" id="PF20684"/>
    </source>
</evidence>
<dbReference type="Proteomes" id="UP001369815">
    <property type="component" value="Unassembled WGS sequence"/>
</dbReference>
<name>A0AAX6MHG6_9PEZI</name>
<keyword evidence="10" id="KW-1185">Reference proteome</keyword>
<dbReference type="PANTHER" id="PTHR33048">
    <property type="entry name" value="PTH11-LIKE INTEGRAL MEMBRANE PROTEIN (AFU_ORTHOLOGUE AFUA_5G11245)"/>
    <property type="match status" value="1"/>
</dbReference>
<dbReference type="PANTHER" id="PTHR33048:SF152">
    <property type="entry name" value="INTEGRAL MEMBRANE PROTEIN"/>
    <property type="match status" value="1"/>
</dbReference>
<dbReference type="InterPro" id="IPR052337">
    <property type="entry name" value="SAT4-like"/>
</dbReference>
<accession>A0AAX6MHG6</accession>
<comment type="similarity">
    <text evidence="5">Belongs to the SAT4 family.</text>
</comment>
<keyword evidence="3 7" id="KW-1133">Transmembrane helix</keyword>
<dbReference type="Pfam" id="PF20684">
    <property type="entry name" value="Fung_rhodopsin"/>
    <property type="match status" value="1"/>
</dbReference>
<feature type="compositionally biased region" description="Basic and acidic residues" evidence="6">
    <location>
        <begin position="225"/>
        <end position="235"/>
    </location>
</feature>
<evidence type="ECO:0000256" key="5">
    <source>
        <dbReference type="ARBA" id="ARBA00038359"/>
    </source>
</evidence>
<reference evidence="9 10" key="1">
    <citation type="journal article" date="2024" name="Front Chem Biol">
        <title>Unveiling the potential of Daldinia eschscholtzii MFLUCC 19-0629 through bioactivity and bioinformatics studies for enhanced sustainable agriculture production.</title>
        <authorList>
            <person name="Brooks S."/>
            <person name="Weaver J.A."/>
            <person name="Klomchit A."/>
            <person name="Alharthi S.A."/>
            <person name="Onlamun T."/>
            <person name="Nurani R."/>
            <person name="Vong T.K."/>
            <person name="Alberti F."/>
            <person name="Greco C."/>
        </authorList>
    </citation>
    <scope>NUCLEOTIDE SEQUENCE [LARGE SCALE GENOMIC DNA]</scope>
    <source>
        <strain evidence="9">MFLUCC 19-0629</strain>
    </source>
</reference>
<dbReference type="GO" id="GO:0016020">
    <property type="term" value="C:membrane"/>
    <property type="evidence" value="ECO:0007669"/>
    <property type="project" value="UniProtKB-SubCell"/>
</dbReference>
<protein>
    <recommendedName>
        <fullName evidence="8">Rhodopsin domain-containing protein</fullName>
    </recommendedName>
</protein>
<evidence type="ECO:0000256" key="2">
    <source>
        <dbReference type="ARBA" id="ARBA00022692"/>
    </source>
</evidence>
<dbReference type="InterPro" id="IPR049326">
    <property type="entry name" value="Rhodopsin_dom_fungi"/>
</dbReference>